<protein>
    <recommendedName>
        <fullName evidence="4">Peptidase A2 domain-containing protein</fullName>
    </recommendedName>
</protein>
<feature type="compositionally biased region" description="Acidic residues" evidence="1">
    <location>
        <begin position="293"/>
        <end position="303"/>
    </location>
</feature>
<evidence type="ECO:0000256" key="1">
    <source>
        <dbReference type="SAM" id="MobiDB-lite"/>
    </source>
</evidence>
<evidence type="ECO:0000313" key="3">
    <source>
        <dbReference type="Proteomes" id="UP000198211"/>
    </source>
</evidence>
<keyword evidence="3" id="KW-1185">Reference proteome</keyword>
<evidence type="ECO:0000313" key="2">
    <source>
        <dbReference type="EMBL" id="OWZ23629.1"/>
    </source>
</evidence>
<dbReference type="Proteomes" id="UP000198211">
    <property type="component" value="Unassembled WGS sequence"/>
</dbReference>
<evidence type="ECO:0008006" key="4">
    <source>
        <dbReference type="Google" id="ProtNLM"/>
    </source>
</evidence>
<organism evidence="2 3">
    <name type="scientific">Phytophthora megakarya</name>
    <dbReference type="NCBI Taxonomy" id="4795"/>
    <lineage>
        <taxon>Eukaryota</taxon>
        <taxon>Sar</taxon>
        <taxon>Stramenopiles</taxon>
        <taxon>Oomycota</taxon>
        <taxon>Peronosporomycetes</taxon>
        <taxon>Peronosporales</taxon>
        <taxon>Peronosporaceae</taxon>
        <taxon>Phytophthora</taxon>
    </lineage>
</organism>
<feature type="region of interest" description="Disordered" evidence="1">
    <location>
        <begin position="208"/>
        <end position="258"/>
    </location>
</feature>
<sequence>MNNEGGRSVETYSQHAPRHRTTSDPLLRPLGRLVGQGSYRGVGPTDTGAEWSVEQEFDAEMKLPHIYLWVTCSICRITQQEREIDAMAQSLHLRDERNAHVTTRRTWTLLSDAFIKYYCSKFNQSAKARSYSATRGEKEHVCDYLNRLNGYARNAGVQFENGGREAKDHMEQFLDTCDDRGLEEYLWHVRVRDIHDLETMINDILQRRERKSSREPTALKSHSRENTHRSDHDQTEDTRTSYRRDRSRDDIRRRDESPYRPRITLADAMSAFVAALNVNGSPRHYKGQSEASQYEEEDAEPLYDEEHQTNEGQCPEEYPDDGYASDGDYGHIAAANDTERRLAAEGSFGRSDQRQTKGSGGYFNSDKNHGRDGRKQFGPCAACGGMYHSVHYYLKRCKLCKQVHDAGKCEALAELTTLLRSKVDKRDLTPDLQSLVFGPPTETGLIPIGLPQLTEPAVGADYMFAFAGEVEWHDDRDIKQVNKKITEEEEDSSRYEREERTTNDDDRDNCHTAGVVCSLAQAEPEWLNLAARLLPCERLGRWSAQRYDKRKRMRALVMGAVNDTRTRIRLDTGANVSLVSASYSKKQRLRAVPDHVRSLEVRGINPGTLETHRRALVKITLGWEESTSLRCGSWITVHESMSYSVLIL</sequence>
<dbReference type="AlphaFoldDB" id="A0A225X341"/>
<reference evidence="3" key="1">
    <citation type="submission" date="2017-03" db="EMBL/GenBank/DDBJ databases">
        <title>Phytopthora megakarya and P. palmivora, two closely related causual agents of cacao black pod achieved similar genome size and gene model numbers by different mechanisms.</title>
        <authorList>
            <person name="Ali S."/>
            <person name="Shao J."/>
            <person name="Larry D.J."/>
            <person name="Kronmiller B."/>
            <person name="Shen D."/>
            <person name="Strem M.D."/>
            <person name="Melnick R.L."/>
            <person name="Guiltinan M.J."/>
            <person name="Tyler B.M."/>
            <person name="Meinhardt L.W."/>
            <person name="Bailey B.A."/>
        </authorList>
    </citation>
    <scope>NUCLEOTIDE SEQUENCE [LARGE SCALE GENOMIC DNA]</scope>
    <source>
        <strain evidence="3">zdho120</strain>
    </source>
</reference>
<comment type="caution">
    <text evidence="2">The sequence shown here is derived from an EMBL/GenBank/DDBJ whole genome shotgun (WGS) entry which is preliminary data.</text>
</comment>
<dbReference type="EMBL" id="NBNE01000053">
    <property type="protein sequence ID" value="OWZ23629.1"/>
    <property type="molecule type" value="Genomic_DNA"/>
</dbReference>
<gene>
    <name evidence="2" type="ORF">PHMEG_0001481</name>
</gene>
<accession>A0A225X341</accession>
<feature type="region of interest" description="Disordered" evidence="1">
    <location>
        <begin position="280"/>
        <end position="330"/>
    </location>
</feature>
<feature type="region of interest" description="Disordered" evidence="1">
    <location>
        <begin position="344"/>
        <end position="370"/>
    </location>
</feature>
<feature type="region of interest" description="Disordered" evidence="1">
    <location>
        <begin position="1"/>
        <end position="30"/>
    </location>
</feature>
<dbReference type="OrthoDB" id="10499055at2759"/>
<proteinExistence type="predicted"/>
<feature type="compositionally biased region" description="Basic and acidic residues" evidence="1">
    <location>
        <begin position="222"/>
        <end position="258"/>
    </location>
</feature>
<name>A0A225X341_9STRA</name>
<feature type="region of interest" description="Disordered" evidence="1">
    <location>
        <begin position="481"/>
        <end position="507"/>
    </location>
</feature>
<feature type="compositionally biased region" description="Polar residues" evidence="1">
    <location>
        <begin position="1"/>
        <end position="14"/>
    </location>
</feature>